<evidence type="ECO:0000313" key="5">
    <source>
        <dbReference type="Proteomes" id="UP001652626"/>
    </source>
</evidence>
<dbReference type="PANTHER" id="PTHR47187:SF1">
    <property type="entry name" value="NFATC2-INTERACTING PROTEIN"/>
    <property type="match status" value="1"/>
</dbReference>
<dbReference type="CDD" id="cd01763">
    <property type="entry name" value="Ubl_SUMO_like"/>
    <property type="match status" value="2"/>
</dbReference>
<evidence type="ECO:0000256" key="1">
    <source>
        <dbReference type="ARBA" id="ARBA00004123"/>
    </source>
</evidence>
<evidence type="ECO:0000256" key="3">
    <source>
        <dbReference type="SAM" id="MobiDB-lite"/>
    </source>
</evidence>
<accession>A0A8B8HGM2</accession>
<dbReference type="InterPro" id="IPR022617">
    <property type="entry name" value="Rad60/SUMO-like_dom"/>
</dbReference>
<dbReference type="GeneID" id="113391792"/>
<feature type="region of interest" description="Disordered" evidence="3">
    <location>
        <begin position="59"/>
        <end position="168"/>
    </location>
</feature>
<dbReference type="OMA" id="ILMVQCQ"/>
<dbReference type="SUPFAM" id="SSF54236">
    <property type="entry name" value="Ubiquitin-like"/>
    <property type="match status" value="2"/>
</dbReference>
<dbReference type="InterPro" id="IPR029071">
    <property type="entry name" value="Ubiquitin-like_domsf"/>
</dbReference>
<feature type="compositionally biased region" description="Basic residues" evidence="3">
    <location>
        <begin position="76"/>
        <end position="90"/>
    </location>
</feature>
<evidence type="ECO:0000256" key="2">
    <source>
        <dbReference type="ARBA" id="ARBA00023242"/>
    </source>
</evidence>
<dbReference type="GO" id="GO:0045944">
    <property type="term" value="P:positive regulation of transcription by RNA polymerase II"/>
    <property type="evidence" value="ECO:0007669"/>
    <property type="project" value="TreeGrafter"/>
</dbReference>
<organism evidence="5 6">
    <name type="scientific">Vanessa tameamea</name>
    <name type="common">Kamehameha butterfly</name>
    <dbReference type="NCBI Taxonomy" id="334116"/>
    <lineage>
        <taxon>Eukaryota</taxon>
        <taxon>Metazoa</taxon>
        <taxon>Ecdysozoa</taxon>
        <taxon>Arthropoda</taxon>
        <taxon>Hexapoda</taxon>
        <taxon>Insecta</taxon>
        <taxon>Pterygota</taxon>
        <taxon>Neoptera</taxon>
        <taxon>Endopterygota</taxon>
        <taxon>Lepidoptera</taxon>
        <taxon>Glossata</taxon>
        <taxon>Ditrysia</taxon>
        <taxon>Papilionoidea</taxon>
        <taxon>Nymphalidae</taxon>
        <taxon>Nymphalinae</taxon>
        <taxon>Vanessa</taxon>
    </lineage>
</organism>
<dbReference type="RefSeq" id="XP_026483655.2">
    <property type="nucleotide sequence ID" value="XM_026627870.2"/>
</dbReference>
<feature type="compositionally biased region" description="Low complexity" evidence="3">
    <location>
        <begin position="108"/>
        <end position="117"/>
    </location>
</feature>
<dbReference type="GO" id="GO:0005634">
    <property type="term" value="C:nucleus"/>
    <property type="evidence" value="ECO:0007669"/>
    <property type="project" value="UniProtKB-SubCell"/>
</dbReference>
<dbReference type="Proteomes" id="UP001652626">
    <property type="component" value="Chromosome 28"/>
</dbReference>
<keyword evidence="2" id="KW-0539">Nucleus</keyword>
<dbReference type="PANTHER" id="PTHR47187">
    <property type="entry name" value="NFATC2-INTERACTING PROTEIN"/>
    <property type="match status" value="1"/>
</dbReference>
<evidence type="ECO:0000313" key="6">
    <source>
        <dbReference type="RefSeq" id="XP_026483655.2"/>
    </source>
</evidence>
<dbReference type="OrthoDB" id="442921at2759"/>
<dbReference type="Gene3D" id="3.10.20.90">
    <property type="entry name" value="Phosphatidylinositol 3-kinase Catalytic Subunit, Chain A, domain 1"/>
    <property type="match status" value="2"/>
</dbReference>
<feature type="domain" description="Rad60/SUMO-like" evidence="4">
    <location>
        <begin position="299"/>
        <end position="370"/>
    </location>
</feature>
<dbReference type="AlphaFoldDB" id="A0A8B8HGM2"/>
<keyword evidence="5" id="KW-1185">Reference proteome</keyword>
<dbReference type="InterPro" id="IPR052324">
    <property type="entry name" value="NFATC2-Int_DNA_Repair"/>
</dbReference>
<evidence type="ECO:0000259" key="4">
    <source>
        <dbReference type="Pfam" id="PF11976"/>
    </source>
</evidence>
<comment type="subcellular location">
    <subcellularLocation>
        <location evidence="1">Nucleus</location>
    </subcellularLocation>
</comment>
<name>A0A8B8HGM2_VANTA</name>
<sequence length="372" mass="42241">MSSSDSDDIYGNIGKRLDKIRRNFQIEDPKDANLAETNKSSLDDSFLREIIDKPINIPVSNVEPDISSVRRQTQNKAKHKGRPSKRARKSKQFESSEISDSSLEEIINETTTITQTARKTRSSGKRGVNRSSPRSQGTGRSRGKGRRGSASTGRGRNNHLPSPVSQIPIYSIGNTEEYPDALEDVALFSSKQNTIEVVLDDTIVEENEELSVKVYWQSIDIYKFKIRKFQKLTQIFEHFAKKENVSIDKLLFTYNDIILKPDHTPDCIDYNIAKFIDGGIVYNNVTTTTKTLKKNCTGIKIKFQYSKSKRPFEVYIEQDDKLTLALAKCAEHLELPLRKLKFEFDGDIITGSETLRDLDMEGDECIDVKIIS</sequence>
<proteinExistence type="predicted"/>
<protein>
    <submittedName>
        <fullName evidence="6">DNA repair protein Rad60</fullName>
    </submittedName>
</protein>
<feature type="compositionally biased region" description="Basic residues" evidence="3">
    <location>
        <begin position="118"/>
        <end position="128"/>
    </location>
</feature>
<dbReference type="Pfam" id="PF11976">
    <property type="entry name" value="Rad60-SLD"/>
    <property type="match status" value="1"/>
</dbReference>
<gene>
    <name evidence="6" type="primary">LOC113391792</name>
</gene>
<reference evidence="6" key="1">
    <citation type="submission" date="2025-08" db="UniProtKB">
        <authorList>
            <consortium name="RefSeq"/>
        </authorList>
    </citation>
    <scope>IDENTIFICATION</scope>
    <source>
        <tissue evidence="6">Whole body</tissue>
    </source>
</reference>